<evidence type="ECO:0000256" key="1">
    <source>
        <dbReference type="ARBA" id="ARBA00022448"/>
    </source>
</evidence>
<evidence type="ECO:0000256" key="3">
    <source>
        <dbReference type="ARBA" id="ARBA00022679"/>
    </source>
</evidence>
<dbReference type="GO" id="GO:0009401">
    <property type="term" value="P:phosphoenolpyruvate-dependent sugar phosphotransferase system"/>
    <property type="evidence" value="ECO:0007669"/>
    <property type="project" value="UniProtKB-KW"/>
</dbReference>
<dbReference type="Pfam" id="PF02255">
    <property type="entry name" value="PTS_IIA"/>
    <property type="match status" value="1"/>
</dbReference>
<dbReference type="AlphaFoldDB" id="A0A381J5I9"/>
<keyword evidence="4" id="KW-0598">Phosphotransferase system</keyword>
<dbReference type="PROSITE" id="PS51095">
    <property type="entry name" value="PTS_EIIA_TYPE_3"/>
    <property type="match status" value="1"/>
</dbReference>
<dbReference type="SUPFAM" id="SSF46973">
    <property type="entry name" value="Enzyme IIa from lactose specific PTS, IIa-lac"/>
    <property type="match status" value="1"/>
</dbReference>
<name>A0A381J5I9_9CLOT</name>
<accession>A0A381J5I9</accession>
<dbReference type="Gene3D" id="1.20.58.80">
    <property type="entry name" value="Phosphotransferase system, lactose/cellobiose-type IIA subunit"/>
    <property type="match status" value="1"/>
</dbReference>
<dbReference type="RefSeq" id="WP_115640560.1">
    <property type="nucleotide sequence ID" value="NZ_UFWZ01000001.1"/>
</dbReference>
<dbReference type="PIRSF" id="PIRSF000699">
    <property type="entry name" value="PTS_IILac_III"/>
    <property type="match status" value="1"/>
</dbReference>
<organism evidence="8 9">
    <name type="scientific">Clostridium putrefaciens</name>
    <dbReference type="NCBI Taxonomy" id="99675"/>
    <lineage>
        <taxon>Bacteria</taxon>
        <taxon>Bacillati</taxon>
        <taxon>Bacillota</taxon>
        <taxon>Clostridia</taxon>
        <taxon>Eubacteriales</taxon>
        <taxon>Clostridiaceae</taxon>
        <taxon>Clostridium</taxon>
    </lineage>
</organism>
<gene>
    <name evidence="8" type="primary">licA2</name>
    <name evidence="8" type="ORF">NCTC9836_00786</name>
</gene>
<evidence type="ECO:0000256" key="2">
    <source>
        <dbReference type="ARBA" id="ARBA00022597"/>
    </source>
</evidence>
<feature type="active site" description="Tele-phosphohistidine intermediate" evidence="5">
    <location>
        <position position="78"/>
    </location>
</feature>
<keyword evidence="6" id="KW-0460">Magnesium</keyword>
<evidence type="ECO:0000313" key="9">
    <source>
        <dbReference type="Proteomes" id="UP000254664"/>
    </source>
</evidence>
<feature type="binding site" evidence="6">
    <location>
        <position position="81"/>
    </location>
    <ligand>
        <name>Mg(2+)</name>
        <dbReference type="ChEBI" id="CHEBI:18420"/>
        <note>ligand shared between all trimeric partners</note>
    </ligand>
</feature>
<dbReference type="EC" id="2.7.1.-" evidence="8"/>
<dbReference type="PANTHER" id="PTHR34382:SF7">
    <property type="entry name" value="PTS SYSTEM N,N'-DIACETYLCHITOBIOSE-SPECIFIC EIIA COMPONENT"/>
    <property type="match status" value="1"/>
</dbReference>
<dbReference type="GO" id="GO:0016740">
    <property type="term" value="F:transferase activity"/>
    <property type="evidence" value="ECO:0007669"/>
    <property type="project" value="UniProtKB-KW"/>
</dbReference>
<dbReference type="InterPro" id="IPR003188">
    <property type="entry name" value="PTS_IIA_lac/cel"/>
</dbReference>
<evidence type="ECO:0000313" key="8">
    <source>
        <dbReference type="EMBL" id="SUY46490.1"/>
    </source>
</evidence>
<keyword evidence="6" id="KW-0479">Metal-binding</keyword>
<proteinExistence type="predicted"/>
<dbReference type="Proteomes" id="UP000254664">
    <property type="component" value="Unassembled WGS sequence"/>
</dbReference>
<reference evidence="8 9" key="1">
    <citation type="submission" date="2018-06" db="EMBL/GenBank/DDBJ databases">
        <authorList>
            <consortium name="Pathogen Informatics"/>
            <person name="Doyle S."/>
        </authorList>
    </citation>
    <scope>NUCLEOTIDE SEQUENCE [LARGE SCALE GENOMIC DNA]</scope>
    <source>
        <strain evidence="8 9">NCTC9836</strain>
    </source>
</reference>
<evidence type="ECO:0000256" key="7">
    <source>
        <dbReference type="PROSITE-ProRule" id="PRU00418"/>
    </source>
</evidence>
<evidence type="ECO:0000256" key="4">
    <source>
        <dbReference type="ARBA" id="ARBA00022683"/>
    </source>
</evidence>
<feature type="modified residue" description="Phosphohistidine; by HPr" evidence="7">
    <location>
        <position position="78"/>
    </location>
</feature>
<evidence type="ECO:0000256" key="6">
    <source>
        <dbReference type="PIRSR" id="PIRSR000699-2"/>
    </source>
</evidence>
<keyword evidence="2" id="KW-0762">Sugar transport</keyword>
<dbReference type="PANTHER" id="PTHR34382">
    <property type="entry name" value="PTS SYSTEM N,N'-DIACETYLCHITOBIOSE-SPECIFIC EIIA COMPONENT"/>
    <property type="match status" value="1"/>
</dbReference>
<keyword evidence="1" id="KW-0813">Transport</keyword>
<dbReference type="OrthoDB" id="389577at2"/>
<dbReference type="GO" id="GO:0046872">
    <property type="term" value="F:metal ion binding"/>
    <property type="evidence" value="ECO:0007669"/>
    <property type="project" value="UniProtKB-KW"/>
</dbReference>
<dbReference type="EMBL" id="UFWZ01000001">
    <property type="protein sequence ID" value="SUY46490.1"/>
    <property type="molecule type" value="Genomic_DNA"/>
</dbReference>
<dbReference type="InterPro" id="IPR036542">
    <property type="entry name" value="PTS_IIA_lac/cel_sf"/>
</dbReference>
<evidence type="ECO:0000256" key="5">
    <source>
        <dbReference type="PIRSR" id="PIRSR000699-1"/>
    </source>
</evidence>
<dbReference type="CDD" id="cd00215">
    <property type="entry name" value="PTS_IIA_lac"/>
    <property type="match status" value="1"/>
</dbReference>
<keyword evidence="3 8" id="KW-0808">Transferase</keyword>
<comment type="cofactor">
    <cofactor evidence="6">
        <name>Mg(2+)</name>
        <dbReference type="ChEBI" id="CHEBI:18420"/>
    </cofactor>
    <text evidence="6">Binds 1 Mg(2+) ion per trimer.</text>
</comment>
<protein>
    <submittedName>
        <fullName evidence="8">Lichenan-specific phosphotransferase enzyme IIA component LicA</fullName>
        <ecNumber evidence="8">2.7.1.-</ecNumber>
    </submittedName>
</protein>
<keyword evidence="9" id="KW-1185">Reference proteome</keyword>
<sequence length="106" mass="11779">MEEQTNLETIMELIMYGGDAKSNAMEAIQAVKLGNFELAKTKINEAEASLAKAHHAQTEMLIKEAQGNQIAVTLLMVHGQDHLMTSMGFTDLAKEIIEVYKKIDEK</sequence>